<accession>A0A316YKM8</accession>
<dbReference type="Proteomes" id="UP000245768">
    <property type="component" value="Unassembled WGS sequence"/>
</dbReference>
<gene>
    <name evidence="1" type="ORF">FA10DRAFT_302713</name>
</gene>
<dbReference type="AlphaFoldDB" id="A0A316YKM8"/>
<dbReference type="OrthoDB" id="5596422at2759"/>
<evidence type="ECO:0000313" key="1">
    <source>
        <dbReference type="EMBL" id="PWN89364.1"/>
    </source>
</evidence>
<evidence type="ECO:0000313" key="2">
    <source>
        <dbReference type="Proteomes" id="UP000245768"/>
    </source>
</evidence>
<protein>
    <submittedName>
        <fullName evidence="1">Uncharacterized protein</fullName>
    </submittedName>
</protein>
<dbReference type="RefSeq" id="XP_025376562.1">
    <property type="nucleotide sequence ID" value="XM_025525161.1"/>
</dbReference>
<dbReference type="Gene3D" id="3.10.110.10">
    <property type="entry name" value="Ubiquitin Conjugating Enzyme"/>
    <property type="match status" value="1"/>
</dbReference>
<dbReference type="EMBL" id="KZ819637">
    <property type="protein sequence ID" value="PWN89364.1"/>
    <property type="molecule type" value="Genomic_DNA"/>
</dbReference>
<name>A0A316YKM8_9BASI</name>
<reference evidence="1 2" key="1">
    <citation type="journal article" date="2018" name="Mol. Biol. Evol.">
        <title>Broad Genomic Sampling Reveals a Smut Pathogenic Ancestry of the Fungal Clade Ustilaginomycotina.</title>
        <authorList>
            <person name="Kijpornyongpan T."/>
            <person name="Mondo S.J."/>
            <person name="Barry K."/>
            <person name="Sandor L."/>
            <person name="Lee J."/>
            <person name="Lipzen A."/>
            <person name="Pangilinan J."/>
            <person name="LaButti K."/>
            <person name="Hainaut M."/>
            <person name="Henrissat B."/>
            <person name="Grigoriev I.V."/>
            <person name="Spatafora J.W."/>
            <person name="Aime M.C."/>
        </authorList>
    </citation>
    <scope>NUCLEOTIDE SEQUENCE [LARGE SCALE GENOMIC DNA]</scope>
    <source>
        <strain evidence="1 2">MCA 4198</strain>
    </source>
</reference>
<proteinExistence type="predicted"/>
<keyword evidence="2" id="KW-1185">Reference proteome</keyword>
<dbReference type="SUPFAM" id="SSF54495">
    <property type="entry name" value="UBC-like"/>
    <property type="match status" value="1"/>
</dbReference>
<dbReference type="InterPro" id="IPR016135">
    <property type="entry name" value="UBQ-conjugating_enzyme/RWD"/>
</dbReference>
<dbReference type="GeneID" id="37047077"/>
<dbReference type="InParanoid" id="A0A316YKM8"/>
<dbReference type="CDD" id="cd23814">
    <property type="entry name" value="UEV_AKTIP"/>
    <property type="match status" value="1"/>
</dbReference>
<organism evidence="1 2">
    <name type="scientific">Acaromyces ingoldii</name>
    <dbReference type="NCBI Taxonomy" id="215250"/>
    <lineage>
        <taxon>Eukaryota</taxon>
        <taxon>Fungi</taxon>
        <taxon>Dikarya</taxon>
        <taxon>Basidiomycota</taxon>
        <taxon>Ustilaginomycotina</taxon>
        <taxon>Exobasidiomycetes</taxon>
        <taxon>Exobasidiales</taxon>
        <taxon>Cryptobasidiaceae</taxon>
        <taxon>Acaromyces</taxon>
    </lineage>
</organism>
<sequence length="218" mass="24686">MDDVTPETAARYRQAEVQLQFSQLGLPGNCPSGVYLAPTEHDDELSGVLFVHRGYYAGAVLRFRLVLPLAFPSRAPLVFFEGNHLIHPLVDARNSRMLIAAGFPSWDPRRDSLSRLLWFIKGAFKRFELDKLSDGVVANEESWRLYRSNRPLFAKLASQCATVSSNQSTLFGRHVDGHELGSEAEAQRQTSKEAIAFSKVEDQDMARMRRQIFQEGYH</sequence>